<dbReference type="OrthoDB" id="9785326at2"/>
<dbReference type="GO" id="GO:0016020">
    <property type="term" value="C:membrane"/>
    <property type="evidence" value="ECO:0007669"/>
    <property type="project" value="InterPro"/>
</dbReference>
<organism evidence="4 5">
    <name type="scientific">Desulfovibrio desulfuricans</name>
    <dbReference type="NCBI Taxonomy" id="876"/>
    <lineage>
        <taxon>Bacteria</taxon>
        <taxon>Pseudomonadati</taxon>
        <taxon>Thermodesulfobacteriota</taxon>
        <taxon>Desulfovibrionia</taxon>
        <taxon>Desulfovibrionales</taxon>
        <taxon>Desulfovibrionaceae</taxon>
        <taxon>Desulfovibrio</taxon>
    </lineage>
</organism>
<dbReference type="AlphaFoldDB" id="A0A4P7UJH3"/>
<accession>A0A4P7UJH3</accession>
<evidence type="ECO:0000313" key="5">
    <source>
        <dbReference type="Proteomes" id="UP000297065"/>
    </source>
</evidence>
<gene>
    <name evidence="4" type="ORF">DDIC_03525</name>
</gene>
<evidence type="ECO:0000256" key="1">
    <source>
        <dbReference type="ARBA" id="ARBA00010634"/>
    </source>
</evidence>
<dbReference type="PRINTS" id="PR01805">
    <property type="entry name" value="VACJLIPOPROT"/>
</dbReference>
<keyword evidence="4" id="KW-0449">Lipoprotein</keyword>
<keyword evidence="2 3" id="KW-0732">Signal</keyword>
<dbReference type="Proteomes" id="UP000297065">
    <property type="component" value="Chromosome"/>
</dbReference>
<evidence type="ECO:0000256" key="3">
    <source>
        <dbReference type="SAM" id="SignalP"/>
    </source>
</evidence>
<dbReference type="GO" id="GO:0120010">
    <property type="term" value="P:intermembrane phospholipid transfer"/>
    <property type="evidence" value="ECO:0007669"/>
    <property type="project" value="TreeGrafter"/>
</dbReference>
<feature type="signal peptide" evidence="3">
    <location>
        <begin position="1"/>
        <end position="33"/>
    </location>
</feature>
<dbReference type="RefSeq" id="WP_136399171.1">
    <property type="nucleotide sequence ID" value="NZ_CP036295.1"/>
</dbReference>
<dbReference type="EMBL" id="CP036295">
    <property type="protein sequence ID" value="QCC84964.1"/>
    <property type="molecule type" value="Genomic_DNA"/>
</dbReference>
<evidence type="ECO:0000313" key="4">
    <source>
        <dbReference type="EMBL" id="QCC84964.1"/>
    </source>
</evidence>
<name>A0A4P7UJH3_DESDE</name>
<evidence type="ECO:0000256" key="2">
    <source>
        <dbReference type="ARBA" id="ARBA00022729"/>
    </source>
</evidence>
<dbReference type="PANTHER" id="PTHR30035:SF3">
    <property type="entry name" value="INTERMEMBRANE PHOSPHOLIPID TRANSPORT SYSTEM LIPOPROTEIN MLAA"/>
    <property type="match status" value="1"/>
</dbReference>
<feature type="chain" id="PRO_5020643172" evidence="3">
    <location>
        <begin position="34"/>
        <end position="281"/>
    </location>
</feature>
<dbReference type="PANTHER" id="PTHR30035">
    <property type="entry name" value="LIPOPROTEIN VACJ-RELATED"/>
    <property type="match status" value="1"/>
</dbReference>
<proteinExistence type="inferred from homology"/>
<sequence>MASNFSSILPGQLCVTGILLAALLCMWHAPAGAATSQPAAPSTVYGNTPQFQPGAIIVTPYGTMRSDNTLDDYDNEPAQSVSDPIEPWNRFWFHFNDIFFLYVARPAYSAWETVTPYQLRAGLKNFFSNLLFPVRFVNNILQFRFFEAGVEFGRFVINTTSSAGFADVAKGHKTIVPVDPTGEDLGQTLGRWGLGHGFYIVWPIIGPSSARDTVGRVGDLFADPMFYLQPTELSLGVAGGLRFNALGDVLPLYEDLNTVAVDPYIAMREAYVNFRKAQVMH</sequence>
<protein>
    <submittedName>
        <fullName evidence="4">VacJ family lipoprotein</fullName>
    </submittedName>
</protein>
<comment type="similarity">
    <text evidence="1">Belongs to the MlaA family.</text>
</comment>
<dbReference type="Pfam" id="PF04333">
    <property type="entry name" value="MlaA"/>
    <property type="match status" value="1"/>
</dbReference>
<dbReference type="InterPro" id="IPR007428">
    <property type="entry name" value="MlaA"/>
</dbReference>
<reference evidence="4 5" key="1">
    <citation type="submission" date="2019-02" db="EMBL/GenBank/DDBJ databases">
        <title>Complete Genome Sequence of Desulfovibrio desulfuricans IC1, a Sulfonate Utilizing Anaerobe.</title>
        <authorList>
            <person name="Day L.A."/>
            <person name="De Leon K.B."/>
            <person name="Wall J.D."/>
        </authorList>
    </citation>
    <scope>NUCLEOTIDE SEQUENCE [LARGE SCALE GENOMIC DNA]</scope>
    <source>
        <strain evidence="4 5">IC1</strain>
    </source>
</reference>